<keyword evidence="2" id="KW-0547">Nucleotide-binding</keyword>
<evidence type="ECO:0000313" key="3">
    <source>
        <dbReference type="Proteomes" id="UP000222624"/>
    </source>
</evidence>
<dbReference type="Proteomes" id="UP000222624">
    <property type="component" value="Genome"/>
</dbReference>
<evidence type="ECO:0000313" key="2">
    <source>
        <dbReference type="EMBL" id="ASU03834.1"/>
    </source>
</evidence>
<gene>
    <name evidence="2" type="ORF">JOAD_81</name>
</gene>
<dbReference type="InterPro" id="IPR027417">
    <property type="entry name" value="P-loop_NTPase"/>
</dbReference>
<proteinExistence type="predicted"/>
<dbReference type="EMBL" id="MF459647">
    <property type="protein sequence ID" value="ASU03834.1"/>
    <property type="molecule type" value="Genomic_DNA"/>
</dbReference>
<keyword evidence="2" id="KW-0347">Helicase</keyword>
<name>A0A223LHY5_9CAUD</name>
<evidence type="ECO:0000259" key="1">
    <source>
        <dbReference type="Pfam" id="PF20307"/>
    </source>
</evidence>
<dbReference type="InterPro" id="IPR046881">
    <property type="entry name" value="divDNAB"/>
</dbReference>
<protein>
    <submittedName>
        <fullName evidence="2">Putative DNA helicase</fullName>
    </submittedName>
</protein>
<feature type="domain" description="Divergent DnaB-like ATPase" evidence="1">
    <location>
        <begin position="147"/>
        <end position="502"/>
    </location>
</feature>
<accession>A0A223LHY5</accession>
<organism evidence="2 3">
    <name type="scientific">Erwinia phage vB_EamM_Joad</name>
    <dbReference type="NCBI Taxonomy" id="2026081"/>
    <lineage>
        <taxon>Viruses</taxon>
        <taxon>Duplodnaviria</taxon>
        <taxon>Heunggongvirae</taxon>
        <taxon>Uroviricota</taxon>
        <taxon>Caudoviricetes</taxon>
        <taxon>Chimalliviridae</taxon>
        <taxon>Risingsunvirus</taxon>
        <taxon>Risingsunvirus risingsun</taxon>
    </lineage>
</organism>
<dbReference type="GO" id="GO:0004386">
    <property type="term" value="F:helicase activity"/>
    <property type="evidence" value="ECO:0007669"/>
    <property type="project" value="UniProtKB-KW"/>
</dbReference>
<dbReference type="Gene3D" id="3.40.50.300">
    <property type="entry name" value="P-loop containing nucleotide triphosphate hydrolases"/>
    <property type="match status" value="1"/>
</dbReference>
<dbReference type="Pfam" id="PF20307">
    <property type="entry name" value="divDNAB"/>
    <property type="match status" value="1"/>
</dbReference>
<reference evidence="3" key="1">
    <citation type="submission" date="2017-07" db="EMBL/GenBank/DDBJ databases">
        <authorList>
            <person name="Bickmore M.X."/>
            <person name="Vaden K."/>
            <person name="Brady T.S."/>
            <person name="Tateoka O.B."/>
            <person name="Carter J.L."/>
            <person name="Pape J.A."/>
            <person name="Robinson D.M."/>
            <person name="Russell K.A."/>
            <person name="Staley L.A."/>
            <person name="Stettler J.M."/>
            <person name="Townsend M.H."/>
            <person name="Wienclaw T."/>
            <person name="Williamson T.L."/>
            <person name="Kruger J.L."/>
            <person name="Berg J.A."/>
            <person name="Sharma R."/>
            <person name="Payne A.M."/>
            <person name="Fajardo C.P."/>
            <person name="Breakwell D.P."/>
            <person name="Hope S."/>
            <person name="Grose J.H."/>
        </authorList>
    </citation>
    <scope>NUCLEOTIDE SEQUENCE [LARGE SCALE GENOMIC DNA]</scope>
</reference>
<sequence>MSNLLILVKILTAIYQVKRINDKTLLNELLDLLQTVPISSSEVFIQDKKTEEDIRATIDWILEQPDDEPIIKSMLMQRVMDFTANAPELKTSIELGLEDVASEERIRQIIYKHIKEIRRNATDSSFSKNFKKTIKEFHFGDVKKFKKEDWIKLSDLIQEKINDNFNEDKQTEVVGTVTSDDPKSFESVISQAKSEASLDGILKLGMQGLNKALEPDGGLRRAKFYLFNALTNRGKSFTLGHVLASVGLYNKPLLRDKSKIPTVVLDSAEDSLDLIIVRMFKLFCVAETGELKDFMTCTAEEIINTIVNGFKKNGWCLIINQIEPNKDNFYKFCDRIRKLELKGHEVILLAYDYLAMMELEGMTGDTKGDKLQMLYRKVRSFTMARGICFVTPHQLSPEAKKILRESDDESEVYFGREVAGKSMTETSTKLTNEVDVEITIHVAKTDLKNYWTFSIGKQRGEGCDPKDRFGIYDLDPEKGLVHDINGKPAYRKSLKHRLDENGNSIPDWDDFSREAA</sequence>
<keyword evidence="2" id="KW-0378">Hydrolase</keyword>
<keyword evidence="2" id="KW-0067">ATP-binding</keyword>